<evidence type="ECO:0000313" key="1">
    <source>
        <dbReference type="EMBL" id="KAJ2984833.1"/>
    </source>
</evidence>
<keyword evidence="2" id="KW-1185">Reference proteome</keyword>
<protein>
    <submittedName>
        <fullName evidence="1">Uncharacterized protein</fullName>
    </submittedName>
</protein>
<name>A0ACC1P0T3_9PEZI</name>
<proteinExistence type="predicted"/>
<sequence length="399" mass="45056">MKVSDDHSVFAWTWIAELTGRTSFKTVAARLGRLSLDFKPNFPSNRVKMLLHNRMRRDATRPTLLAPDPACFFDASAVPALKPPGSLGIFTMTNVGLSVSLPILGHLCGKLFFAVLHVNHNSGNDTMTVIMIPLARHYEHQDRWTRTPFPVAPVTAVLRNRGGLALKLETIQVCRDIQHVPFYFDAFGGTSHPFGFWLFFPRVRELSRAGLHLDDGCVLGNGAYNTHGVFFKPDKDRWRQLVGGLLIFHMQDAWSQWHDKIILLFLCLEVKKASDGILRKKSHHCKISIQLRAPIDAPQLLSTFVAHVQKHIDDGGQSTYMCDGSFKQRFRGFGEHSPLGYQNFTLHASAGFLNDEPLSYSHRSEITLTELNLWSSGKRAKTFDQFGENPLREDTRMTS</sequence>
<reference evidence="1" key="1">
    <citation type="submission" date="2022-10" db="EMBL/GenBank/DDBJ databases">
        <title>Genome Sequence of Xylaria curta.</title>
        <authorList>
            <person name="Buettner E."/>
        </authorList>
    </citation>
    <scope>NUCLEOTIDE SEQUENCE</scope>
    <source>
        <strain evidence="1">Babe10</strain>
    </source>
</reference>
<accession>A0ACC1P0T3</accession>
<organism evidence="1 2">
    <name type="scientific">Xylaria curta</name>
    <dbReference type="NCBI Taxonomy" id="42375"/>
    <lineage>
        <taxon>Eukaryota</taxon>
        <taxon>Fungi</taxon>
        <taxon>Dikarya</taxon>
        <taxon>Ascomycota</taxon>
        <taxon>Pezizomycotina</taxon>
        <taxon>Sordariomycetes</taxon>
        <taxon>Xylariomycetidae</taxon>
        <taxon>Xylariales</taxon>
        <taxon>Xylariaceae</taxon>
        <taxon>Xylaria</taxon>
    </lineage>
</organism>
<dbReference type="Proteomes" id="UP001143856">
    <property type="component" value="Unassembled WGS sequence"/>
</dbReference>
<dbReference type="EMBL" id="JAPDGR010001217">
    <property type="protein sequence ID" value="KAJ2984833.1"/>
    <property type="molecule type" value="Genomic_DNA"/>
</dbReference>
<evidence type="ECO:0000313" key="2">
    <source>
        <dbReference type="Proteomes" id="UP001143856"/>
    </source>
</evidence>
<comment type="caution">
    <text evidence="1">The sequence shown here is derived from an EMBL/GenBank/DDBJ whole genome shotgun (WGS) entry which is preliminary data.</text>
</comment>
<gene>
    <name evidence="1" type="ORF">NUW58_g5851</name>
</gene>